<gene>
    <name evidence="1" type="ORF">EV192_104497</name>
</gene>
<proteinExistence type="predicted"/>
<accession>A0A4R2JKH3</accession>
<dbReference type="AlphaFoldDB" id="A0A4R2JKH3"/>
<evidence type="ECO:0000313" key="1">
    <source>
        <dbReference type="EMBL" id="TCO59654.1"/>
    </source>
</evidence>
<dbReference type="EMBL" id="SLWS01000004">
    <property type="protein sequence ID" value="TCO59654.1"/>
    <property type="molecule type" value="Genomic_DNA"/>
</dbReference>
<organism evidence="1 2">
    <name type="scientific">Actinocrispum wychmicini</name>
    <dbReference type="NCBI Taxonomy" id="1213861"/>
    <lineage>
        <taxon>Bacteria</taxon>
        <taxon>Bacillati</taxon>
        <taxon>Actinomycetota</taxon>
        <taxon>Actinomycetes</taxon>
        <taxon>Pseudonocardiales</taxon>
        <taxon>Pseudonocardiaceae</taxon>
        <taxon>Actinocrispum</taxon>
    </lineage>
</organism>
<protein>
    <submittedName>
        <fullName evidence="1">Uncharacterized protein</fullName>
    </submittedName>
</protein>
<reference evidence="1 2" key="1">
    <citation type="submission" date="2019-03" db="EMBL/GenBank/DDBJ databases">
        <title>Genomic Encyclopedia of Type Strains, Phase IV (KMG-IV): sequencing the most valuable type-strain genomes for metagenomic binning, comparative biology and taxonomic classification.</title>
        <authorList>
            <person name="Goeker M."/>
        </authorList>
    </citation>
    <scope>NUCLEOTIDE SEQUENCE [LARGE SCALE GENOMIC DNA]</scope>
    <source>
        <strain evidence="1 2">DSM 45934</strain>
    </source>
</reference>
<keyword evidence="2" id="KW-1185">Reference proteome</keyword>
<dbReference type="Proteomes" id="UP000295680">
    <property type="component" value="Unassembled WGS sequence"/>
</dbReference>
<name>A0A4R2JKH3_9PSEU</name>
<evidence type="ECO:0000313" key="2">
    <source>
        <dbReference type="Proteomes" id="UP000295680"/>
    </source>
</evidence>
<sequence>MAVTDLRAVAEQYLGARFPGRPTRYLPVRPRLDEDFCRAVARFYDRAPHSAGAGTAALYRALQREDLRQYRAVCAAGIEIRPWRRPGQPYRDSATLIERVARTGTLWVYLSRTGHGPAGPPDDHPMRAASGVVVDGEPLCHNDILRVVHDVFGHVALGASFGPRGEFTATYGHMRLYPREVWPVLFTEQVGQICWFFFGPHAGRLPPARRPYPAQKVFLYPQRFLDRFEQCFHPPE</sequence>
<comment type="caution">
    <text evidence="1">The sequence shown here is derived from an EMBL/GenBank/DDBJ whole genome shotgun (WGS) entry which is preliminary data.</text>
</comment>